<dbReference type="CDD" id="cd00041">
    <property type="entry name" value="CUB"/>
    <property type="match status" value="1"/>
</dbReference>
<dbReference type="Gene3D" id="2.40.10.10">
    <property type="entry name" value="Trypsin-like serine proteases"/>
    <property type="match status" value="1"/>
</dbReference>
<dbReference type="PROSITE" id="PS01180">
    <property type="entry name" value="CUB"/>
    <property type="match status" value="1"/>
</dbReference>
<evidence type="ECO:0000256" key="3">
    <source>
        <dbReference type="ARBA" id="ARBA00022670"/>
    </source>
</evidence>
<evidence type="ECO:0000313" key="13">
    <source>
        <dbReference type="Proteomes" id="UP001168972"/>
    </source>
</evidence>
<sequence length="393" mass="43875">MLLSFFSPLLMLLGMTSMNNAQFGTCDFEQAIEAGETQYIFNPNYPYDNYPPGSVCRWIAKSDRPINMTCNFFHVPESLQCRVDYVSIQTSTAPAQRYCGNGSFSVISEGHQIITELHSSRRSRGGQFLCTLKTVVNNEHCRCGWKNPTRIVGGENTGVNEYPMMAGLVDSDKKKIFCGGTIINNQQILTAAHCIKNMRVRKVGVVIGEHDTNRGDETNATKVFRVNKFIIHSQYSEKNQDYDIAIVVIDGTIEFNQLVGLACLPFQHSPDTFAGNYVDILGWGSLGISERTSNILQKVQVHIVTNRECSNYYQNITTRQMCTVEQDKDACQFDSGGPVLWMNPSTKRIVLVSIVSYGSICADGTPAVNSRVGAYVDWILEHTPPGFQYCESE</sequence>
<evidence type="ECO:0000256" key="7">
    <source>
        <dbReference type="ARBA" id="ARBA00024195"/>
    </source>
</evidence>
<dbReference type="InterPro" id="IPR009003">
    <property type="entry name" value="Peptidase_S1_PA"/>
</dbReference>
<accession>A0AA39FZF5</accession>
<dbReference type="FunFam" id="2.40.10.10:FF:000015">
    <property type="entry name" value="Atrial natriuretic peptide-converting enzyme"/>
    <property type="match status" value="1"/>
</dbReference>
<keyword evidence="9" id="KW-0732">Signal</keyword>
<evidence type="ECO:0000256" key="9">
    <source>
        <dbReference type="SAM" id="SignalP"/>
    </source>
</evidence>
<keyword evidence="6" id="KW-1015">Disulfide bond</keyword>
<feature type="chain" id="PRO_5041224743" description="Venom serine protease 34" evidence="9">
    <location>
        <begin position="22"/>
        <end position="393"/>
    </location>
</feature>
<comment type="subcellular location">
    <subcellularLocation>
        <location evidence="1">Secreted</location>
    </subcellularLocation>
</comment>
<dbReference type="SUPFAM" id="SSF50494">
    <property type="entry name" value="Trypsin-like serine proteases"/>
    <property type="match status" value="1"/>
</dbReference>
<evidence type="ECO:0000313" key="12">
    <source>
        <dbReference type="EMBL" id="KAK0178695.1"/>
    </source>
</evidence>
<dbReference type="SMART" id="SM00042">
    <property type="entry name" value="CUB"/>
    <property type="match status" value="1"/>
</dbReference>
<evidence type="ECO:0000259" key="10">
    <source>
        <dbReference type="PROSITE" id="PS01180"/>
    </source>
</evidence>
<dbReference type="InterPro" id="IPR001314">
    <property type="entry name" value="Peptidase_S1A"/>
</dbReference>
<comment type="similarity">
    <text evidence="7">Belongs to the peptidase S1 family. CLIP subfamily.</text>
</comment>
<keyword evidence="2" id="KW-0964">Secreted</keyword>
<dbReference type="Pfam" id="PF00089">
    <property type="entry name" value="Trypsin"/>
    <property type="match status" value="1"/>
</dbReference>
<evidence type="ECO:0000256" key="1">
    <source>
        <dbReference type="ARBA" id="ARBA00004613"/>
    </source>
</evidence>
<proteinExistence type="inferred from homology"/>
<dbReference type="InterPro" id="IPR018114">
    <property type="entry name" value="TRYPSIN_HIS"/>
</dbReference>
<reference evidence="12" key="1">
    <citation type="journal article" date="2023" name="bioRxiv">
        <title>Scaffold-level genome assemblies of two parasitoid biocontrol wasps reveal the parthenogenesis mechanism and an associated novel virus.</title>
        <authorList>
            <person name="Inwood S."/>
            <person name="Skelly J."/>
            <person name="Guhlin J."/>
            <person name="Harrop T."/>
            <person name="Goldson S."/>
            <person name="Dearden P."/>
        </authorList>
    </citation>
    <scope>NUCLEOTIDE SEQUENCE</scope>
    <source>
        <strain evidence="12">Lincoln</strain>
        <tissue evidence="12">Whole body</tissue>
    </source>
</reference>
<keyword evidence="13" id="KW-1185">Reference proteome</keyword>
<dbReference type="PANTHER" id="PTHR24256">
    <property type="entry name" value="TRYPTASE-RELATED"/>
    <property type="match status" value="1"/>
</dbReference>
<name>A0AA39FZF5_MICHY</name>
<dbReference type="InterPro" id="IPR035914">
    <property type="entry name" value="Sperma_CUB_dom_sf"/>
</dbReference>
<comment type="caution">
    <text evidence="8">Lacks conserved residue(s) required for the propagation of feature annotation.</text>
</comment>
<keyword evidence="3" id="KW-0645">Protease</keyword>
<dbReference type="InterPro" id="IPR043504">
    <property type="entry name" value="Peptidase_S1_PA_chymotrypsin"/>
</dbReference>
<dbReference type="GO" id="GO:0006508">
    <property type="term" value="P:proteolysis"/>
    <property type="evidence" value="ECO:0007669"/>
    <property type="project" value="UniProtKB-KW"/>
</dbReference>
<dbReference type="EMBL" id="JAQQBR010000004">
    <property type="protein sequence ID" value="KAK0178695.1"/>
    <property type="molecule type" value="Genomic_DNA"/>
</dbReference>
<keyword evidence="4" id="KW-0378">Hydrolase</keyword>
<dbReference type="SMART" id="SM00020">
    <property type="entry name" value="Tryp_SPc"/>
    <property type="match status" value="1"/>
</dbReference>
<feature type="signal peptide" evidence="9">
    <location>
        <begin position="1"/>
        <end position="21"/>
    </location>
</feature>
<feature type="domain" description="CUB" evidence="10">
    <location>
        <begin position="26"/>
        <end position="135"/>
    </location>
</feature>
<dbReference type="Gene3D" id="2.60.120.290">
    <property type="entry name" value="Spermadhesin, CUB domain"/>
    <property type="match status" value="1"/>
</dbReference>
<dbReference type="PROSITE" id="PS50240">
    <property type="entry name" value="TRYPSIN_DOM"/>
    <property type="match status" value="1"/>
</dbReference>
<reference evidence="12" key="2">
    <citation type="submission" date="2023-03" db="EMBL/GenBank/DDBJ databases">
        <authorList>
            <person name="Inwood S.N."/>
            <person name="Skelly J.G."/>
            <person name="Guhlin J."/>
            <person name="Harrop T.W.R."/>
            <person name="Goldson S.G."/>
            <person name="Dearden P.K."/>
        </authorList>
    </citation>
    <scope>NUCLEOTIDE SEQUENCE</scope>
    <source>
        <strain evidence="12">Lincoln</strain>
        <tissue evidence="12">Whole body</tissue>
    </source>
</reference>
<dbReference type="GO" id="GO:0005576">
    <property type="term" value="C:extracellular region"/>
    <property type="evidence" value="ECO:0007669"/>
    <property type="project" value="UniProtKB-SubCell"/>
</dbReference>
<evidence type="ECO:0000256" key="8">
    <source>
        <dbReference type="PROSITE-ProRule" id="PRU00059"/>
    </source>
</evidence>
<evidence type="ECO:0000256" key="5">
    <source>
        <dbReference type="ARBA" id="ARBA00022825"/>
    </source>
</evidence>
<evidence type="ECO:0000256" key="6">
    <source>
        <dbReference type="ARBA" id="ARBA00023157"/>
    </source>
</evidence>
<evidence type="ECO:0000256" key="2">
    <source>
        <dbReference type="ARBA" id="ARBA00022525"/>
    </source>
</evidence>
<dbReference type="InterPro" id="IPR051487">
    <property type="entry name" value="Ser/Thr_Proteases_Immune/Dev"/>
</dbReference>
<feature type="domain" description="Peptidase S1" evidence="11">
    <location>
        <begin position="151"/>
        <end position="384"/>
    </location>
</feature>
<keyword evidence="5" id="KW-0720">Serine protease</keyword>
<organism evidence="12 13">
    <name type="scientific">Microctonus hyperodae</name>
    <name type="common">Parasitoid wasp</name>
    <dbReference type="NCBI Taxonomy" id="165561"/>
    <lineage>
        <taxon>Eukaryota</taxon>
        <taxon>Metazoa</taxon>
        <taxon>Ecdysozoa</taxon>
        <taxon>Arthropoda</taxon>
        <taxon>Hexapoda</taxon>
        <taxon>Insecta</taxon>
        <taxon>Pterygota</taxon>
        <taxon>Neoptera</taxon>
        <taxon>Endopterygota</taxon>
        <taxon>Hymenoptera</taxon>
        <taxon>Apocrita</taxon>
        <taxon>Ichneumonoidea</taxon>
        <taxon>Braconidae</taxon>
        <taxon>Euphorinae</taxon>
        <taxon>Microctonus</taxon>
    </lineage>
</organism>
<evidence type="ECO:0000256" key="4">
    <source>
        <dbReference type="ARBA" id="ARBA00022801"/>
    </source>
</evidence>
<gene>
    <name evidence="12" type="ORF">PV327_007562</name>
</gene>
<dbReference type="Pfam" id="PF00431">
    <property type="entry name" value="CUB"/>
    <property type="match status" value="1"/>
</dbReference>
<evidence type="ECO:0000259" key="11">
    <source>
        <dbReference type="PROSITE" id="PS50240"/>
    </source>
</evidence>
<comment type="caution">
    <text evidence="12">The sequence shown here is derived from an EMBL/GenBank/DDBJ whole genome shotgun (WGS) entry which is preliminary data.</text>
</comment>
<dbReference type="Proteomes" id="UP001168972">
    <property type="component" value="Unassembled WGS sequence"/>
</dbReference>
<dbReference type="GO" id="GO:0004252">
    <property type="term" value="F:serine-type endopeptidase activity"/>
    <property type="evidence" value="ECO:0007669"/>
    <property type="project" value="InterPro"/>
</dbReference>
<dbReference type="CDD" id="cd00190">
    <property type="entry name" value="Tryp_SPc"/>
    <property type="match status" value="1"/>
</dbReference>
<dbReference type="AlphaFoldDB" id="A0AA39FZF5"/>
<dbReference type="PROSITE" id="PS00134">
    <property type="entry name" value="TRYPSIN_HIS"/>
    <property type="match status" value="1"/>
</dbReference>
<dbReference type="InterPro" id="IPR001254">
    <property type="entry name" value="Trypsin_dom"/>
</dbReference>
<protein>
    <recommendedName>
        <fullName evidence="14">Venom serine protease 34</fullName>
    </recommendedName>
</protein>
<dbReference type="InterPro" id="IPR000859">
    <property type="entry name" value="CUB_dom"/>
</dbReference>
<evidence type="ECO:0008006" key="14">
    <source>
        <dbReference type="Google" id="ProtNLM"/>
    </source>
</evidence>
<dbReference type="PRINTS" id="PR00722">
    <property type="entry name" value="CHYMOTRYPSIN"/>
</dbReference>
<dbReference type="SUPFAM" id="SSF49854">
    <property type="entry name" value="Spermadhesin, CUB domain"/>
    <property type="match status" value="1"/>
</dbReference>